<organism evidence="1 2">
    <name type="scientific">Capnocytophaga canimorsus</name>
    <dbReference type="NCBI Taxonomy" id="28188"/>
    <lineage>
        <taxon>Bacteria</taxon>
        <taxon>Pseudomonadati</taxon>
        <taxon>Bacteroidota</taxon>
        <taxon>Flavobacteriia</taxon>
        <taxon>Flavobacteriales</taxon>
        <taxon>Flavobacteriaceae</taxon>
        <taxon>Capnocytophaga</taxon>
    </lineage>
</organism>
<evidence type="ECO:0000313" key="2">
    <source>
        <dbReference type="Proteomes" id="UP000039370"/>
    </source>
</evidence>
<protein>
    <submittedName>
        <fullName evidence="1">Uncharacterized protein</fullName>
    </submittedName>
</protein>
<gene>
    <name evidence="1" type="ORF">CCAN11_2070013</name>
</gene>
<dbReference type="RefSeq" id="WP_156130133.1">
    <property type="nucleotide sequence ID" value="NZ_JBIUQI010000010.1"/>
</dbReference>
<evidence type="ECO:0000313" key="1">
    <source>
        <dbReference type="EMBL" id="CEN50068.1"/>
    </source>
</evidence>
<name>A0A0B7IJC3_9FLAO</name>
<reference evidence="1 2" key="1">
    <citation type="submission" date="2015-01" db="EMBL/GenBank/DDBJ databases">
        <authorList>
            <person name="MANFREDI Pablo"/>
        </authorList>
    </citation>
    <scope>NUCLEOTIDE SEQUENCE [LARGE SCALE GENOMIC DNA]</scope>
    <source>
        <strain evidence="1 2">Cc11</strain>
    </source>
</reference>
<dbReference type="Proteomes" id="UP000039370">
    <property type="component" value="Unassembled WGS sequence"/>
</dbReference>
<dbReference type="EMBL" id="CDOK01000121">
    <property type="protein sequence ID" value="CEN50068.1"/>
    <property type="molecule type" value="Genomic_DNA"/>
</dbReference>
<accession>A0A0B7IJC3</accession>
<dbReference type="AlphaFoldDB" id="A0A0B7IJC3"/>
<proteinExistence type="predicted"/>
<sequence length="53" mass="6378">MSSFVYNLGSYEPPSFSEHIEADNIMDYSNYQYAFFDYQLEIIKKLNNEFNHI</sequence>